<sequence>MIVVTGATGNVGRSLMELLGDKAVGVSRPAVDLASPATLEPVVAGAEALFLLLGGELLRPDTDVAGLLDVAKAGGVRRVVLLSSQGAGTRPGLLPHAVLASFEDVVRQSSLEWTILRPSGFFSNTYAWAEPVREHGVCAAPFADVALPFVDPADIAAVAAEALAGGHEGRTYVLTGPEALTPRERAGALSSVLGREIRFVEQSADEARAQMLRFMPPVVVDGTLKILGEPTAAEQAVSGDVEKVTGRAATGFAAWAERNAGAFR</sequence>
<protein>
    <submittedName>
        <fullName evidence="2">Uncharacterized conserved protein YbjT, contains NAD(P)-binding and DUF2867 domains</fullName>
    </submittedName>
</protein>
<name>A0A1G7YL70_9PSEU</name>
<dbReference type="InterPro" id="IPR051604">
    <property type="entry name" value="Ergot_Alk_Oxidoreductase"/>
</dbReference>
<dbReference type="Gene3D" id="3.90.25.10">
    <property type="entry name" value="UDP-galactose 4-epimerase, domain 1"/>
    <property type="match status" value="1"/>
</dbReference>
<dbReference type="RefSeq" id="WP_090054891.1">
    <property type="nucleotide sequence ID" value="NZ_FNCC01000014.1"/>
</dbReference>
<dbReference type="AlphaFoldDB" id="A0A1G7YL70"/>
<proteinExistence type="predicted"/>
<dbReference type="PANTHER" id="PTHR43162">
    <property type="match status" value="1"/>
</dbReference>
<dbReference type="Gene3D" id="3.40.50.720">
    <property type="entry name" value="NAD(P)-binding Rossmann-like Domain"/>
    <property type="match status" value="1"/>
</dbReference>
<dbReference type="Proteomes" id="UP000199623">
    <property type="component" value="Unassembled WGS sequence"/>
</dbReference>
<dbReference type="InterPro" id="IPR016040">
    <property type="entry name" value="NAD(P)-bd_dom"/>
</dbReference>
<dbReference type="Pfam" id="PF13460">
    <property type="entry name" value="NAD_binding_10"/>
    <property type="match status" value="1"/>
</dbReference>
<dbReference type="SUPFAM" id="SSF51735">
    <property type="entry name" value="NAD(P)-binding Rossmann-fold domains"/>
    <property type="match status" value="1"/>
</dbReference>
<organism evidence="2 3">
    <name type="scientific">Lentzea fradiae</name>
    <dbReference type="NCBI Taxonomy" id="200378"/>
    <lineage>
        <taxon>Bacteria</taxon>
        <taxon>Bacillati</taxon>
        <taxon>Actinomycetota</taxon>
        <taxon>Actinomycetes</taxon>
        <taxon>Pseudonocardiales</taxon>
        <taxon>Pseudonocardiaceae</taxon>
        <taxon>Lentzea</taxon>
    </lineage>
</organism>
<evidence type="ECO:0000313" key="2">
    <source>
        <dbReference type="EMBL" id="SDG97288.1"/>
    </source>
</evidence>
<reference evidence="3" key="1">
    <citation type="submission" date="2016-10" db="EMBL/GenBank/DDBJ databases">
        <authorList>
            <person name="Varghese N."/>
            <person name="Submissions S."/>
        </authorList>
    </citation>
    <scope>NUCLEOTIDE SEQUENCE [LARGE SCALE GENOMIC DNA]</scope>
    <source>
        <strain evidence="3">CGMCC 4.3506</strain>
    </source>
</reference>
<dbReference type="EMBL" id="FNCC01000014">
    <property type="protein sequence ID" value="SDG97288.1"/>
    <property type="molecule type" value="Genomic_DNA"/>
</dbReference>
<accession>A0A1G7YL70</accession>
<evidence type="ECO:0000313" key="3">
    <source>
        <dbReference type="Proteomes" id="UP000199623"/>
    </source>
</evidence>
<dbReference type="OrthoDB" id="3207931at2"/>
<dbReference type="PANTHER" id="PTHR43162:SF1">
    <property type="entry name" value="PRESTALK A DIFFERENTIATION PROTEIN A"/>
    <property type="match status" value="1"/>
</dbReference>
<dbReference type="STRING" id="200378.SAMN05216553_11422"/>
<keyword evidence="3" id="KW-1185">Reference proteome</keyword>
<feature type="domain" description="NAD(P)-binding" evidence="1">
    <location>
        <begin position="31"/>
        <end position="163"/>
    </location>
</feature>
<gene>
    <name evidence="2" type="ORF">SAMN05216553_11422</name>
</gene>
<dbReference type="InterPro" id="IPR036291">
    <property type="entry name" value="NAD(P)-bd_dom_sf"/>
</dbReference>
<evidence type="ECO:0000259" key="1">
    <source>
        <dbReference type="Pfam" id="PF13460"/>
    </source>
</evidence>